<evidence type="ECO:0000256" key="5">
    <source>
        <dbReference type="ARBA" id="ARBA00023136"/>
    </source>
</evidence>
<feature type="transmembrane region" description="Helical" evidence="8">
    <location>
        <begin position="248"/>
        <end position="268"/>
    </location>
</feature>
<dbReference type="GO" id="GO:0005886">
    <property type="term" value="C:plasma membrane"/>
    <property type="evidence" value="ECO:0007669"/>
    <property type="project" value="UniProtKB-SubCell"/>
</dbReference>
<dbReference type="RefSeq" id="WP_123647519.1">
    <property type="nucleotide sequence ID" value="NZ_RCTY01000024.1"/>
</dbReference>
<feature type="transmembrane region" description="Helical" evidence="8">
    <location>
        <begin position="21"/>
        <end position="41"/>
    </location>
</feature>
<feature type="coiled-coil region" evidence="6">
    <location>
        <begin position="153"/>
        <end position="187"/>
    </location>
</feature>
<dbReference type="GO" id="GO:0004713">
    <property type="term" value="F:protein tyrosine kinase activity"/>
    <property type="evidence" value="ECO:0007669"/>
    <property type="project" value="TreeGrafter"/>
</dbReference>
<evidence type="ECO:0000256" key="4">
    <source>
        <dbReference type="ARBA" id="ARBA00022989"/>
    </source>
</evidence>
<dbReference type="PANTHER" id="PTHR32309">
    <property type="entry name" value="TYROSINE-PROTEIN KINASE"/>
    <property type="match status" value="1"/>
</dbReference>
<accession>A0A3N2RHQ3</accession>
<organism evidence="10 11">
    <name type="scientific">Lysobacter enzymogenes</name>
    <dbReference type="NCBI Taxonomy" id="69"/>
    <lineage>
        <taxon>Bacteria</taxon>
        <taxon>Pseudomonadati</taxon>
        <taxon>Pseudomonadota</taxon>
        <taxon>Gammaproteobacteria</taxon>
        <taxon>Lysobacterales</taxon>
        <taxon>Lysobacteraceae</taxon>
        <taxon>Lysobacter</taxon>
    </lineage>
</organism>
<comment type="caution">
    <text evidence="10">The sequence shown here is derived from an EMBL/GenBank/DDBJ whole genome shotgun (WGS) entry which is preliminary data.</text>
</comment>
<keyword evidence="3 8" id="KW-0812">Transmembrane</keyword>
<protein>
    <submittedName>
        <fullName evidence="10">Chain-length determining protein</fullName>
    </submittedName>
</protein>
<dbReference type="PANTHER" id="PTHR32309:SF13">
    <property type="entry name" value="FERRIC ENTEROBACTIN TRANSPORT PROTEIN FEPE"/>
    <property type="match status" value="1"/>
</dbReference>
<evidence type="ECO:0000256" key="7">
    <source>
        <dbReference type="SAM" id="MobiDB-lite"/>
    </source>
</evidence>
<feature type="region of interest" description="Disordered" evidence="7">
    <location>
        <begin position="273"/>
        <end position="301"/>
    </location>
</feature>
<keyword evidence="6" id="KW-0175">Coiled coil</keyword>
<evidence type="ECO:0000313" key="11">
    <source>
        <dbReference type="Proteomes" id="UP000275910"/>
    </source>
</evidence>
<reference evidence="10 11" key="1">
    <citation type="submission" date="2018-10" db="EMBL/GenBank/DDBJ databases">
        <title>The genome of Lysobacter enzymogenes OH11.</title>
        <authorList>
            <person name="Liu F."/>
            <person name="Zhao Y."/>
            <person name="Qian G."/>
            <person name="Chen Y."/>
            <person name="Xu H."/>
        </authorList>
    </citation>
    <scope>NUCLEOTIDE SEQUENCE [LARGE SCALE GENOMIC DNA]</scope>
    <source>
        <strain evidence="10 11">OH11</strain>
    </source>
</reference>
<evidence type="ECO:0000313" key="10">
    <source>
        <dbReference type="EMBL" id="ROU06997.1"/>
    </source>
</evidence>
<dbReference type="AlphaFoldDB" id="A0A3N2RHQ3"/>
<evidence type="ECO:0000256" key="8">
    <source>
        <dbReference type="SAM" id="Phobius"/>
    </source>
</evidence>
<dbReference type="EMBL" id="RCTY01000024">
    <property type="protein sequence ID" value="ROU06997.1"/>
    <property type="molecule type" value="Genomic_DNA"/>
</dbReference>
<keyword evidence="2" id="KW-1003">Cell membrane</keyword>
<keyword evidence="4 8" id="KW-1133">Transmembrane helix</keyword>
<evidence type="ECO:0000256" key="6">
    <source>
        <dbReference type="SAM" id="Coils"/>
    </source>
</evidence>
<comment type="subcellular location">
    <subcellularLocation>
        <location evidence="1">Cell membrane</location>
        <topology evidence="1">Multi-pass membrane protein</topology>
    </subcellularLocation>
</comment>
<evidence type="ECO:0000256" key="3">
    <source>
        <dbReference type="ARBA" id="ARBA00022692"/>
    </source>
</evidence>
<gene>
    <name evidence="10" type="ORF">D9T17_10780</name>
</gene>
<evidence type="ECO:0000256" key="1">
    <source>
        <dbReference type="ARBA" id="ARBA00004651"/>
    </source>
</evidence>
<evidence type="ECO:0000259" key="9">
    <source>
        <dbReference type="Pfam" id="PF02706"/>
    </source>
</evidence>
<keyword evidence="5 8" id="KW-0472">Membrane</keyword>
<name>A0A3N2RHQ3_LYSEN</name>
<feature type="domain" description="Polysaccharide chain length determinant N-terminal" evidence="9">
    <location>
        <begin position="6"/>
        <end position="59"/>
    </location>
</feature>
<sequence length="301" mass="32476">MNAQQDEIYLVDLWRIVRREWRSFAAAALAVLALALVYAALAPQRWQASVWVSVGQLGLVPAGQEPRPEPFQRSVERLQTRAFQDRALAAAGIAADAPAAELYRRSLKVEPSPYAGLIKLSVRAASAQQARLLATTTVAQLQALHRQLQAAPLARARAQLEQARSDLRAALAERERLRGLAEGAQARGGAEPAAALALLALTHKDSEVRQLRQTESDLRARLSGSYTYATAPAWPLHAPQRPLAPDRMLILAVGLLAGLGLGLFAAVARNARRGNPPTARRHSPDSVEAARTGGSDVDERT</sequence>
<dbReference type="Pfam" id="PF02706">
    <property type="entry name" value="Wzz"/>
    <property type="match status" value="1"/>
</dbReference>
<proteinExistence type="predicted"/>
<dbReference type="Proteomes" id="UP000275910">
    <property type="component" value="Unassembled WGS sequence"/>
</dbReference>
<dbReference type="InterPro" id="IPR003856">
    <property type="entry name" value="LPS_length_determ_N"/>
</dbReference>
<dbReference type="InterPro" id="IPR050445">
    <property type="entry name" value="Bact_polysacc_biosynth/exp"/>
</dbReference>
<evidence type="ECO:0000256" key="2">
    <source>
        <dbReference type="ARBA" id="ARBA00022475"/>
    </source>
</evidence>